<dbReference type="EMBL" id="CAFE01000232">
    <property type="protein sequence ID" value="CCD40063.1"/>
    <property type="molecule type" value="Genomic_DNA"/>
</dbReference>
<dbReference type="HOGENOM" id="CLU_1486467_0_0_4"/>
<dbReference type="STRING" id="1055526.BKIR_c60_2324"/>
<sequence>MLLFFTCFAFSYLDRQIVSILVQPIRLTLGISDTQIGLLQGFFHHVLCERGRVHRASRRSRQSREADRGMRGDLGRIDGAVRLREELRGTARRTRRNRDCGSCAQSRGAFHLQRHLPAAQSYAREQRLHARAVYRRRTRAVCSPAWAAVRARGLPRTVSRRGRRCSCWWARRVSCWRRSLR</sequence>
<reference evidence="1 2" key="1">
    <citation type="submission" date="2011-09" db="EMBL/GenBank/DDBJ databases">
        <authorList>
            <person name="Carlier A."/>
        </authorList>
    </citation>
    <scope>NUCLEOTIDE SEQUENCE [LARGE SCALE GENOMIC DNA]</scope>
    <source>
        <strain evidence="1 2">UZHbot1</strain>
    </source>
</reference>
<evidence type="ECO:0000313" key="2">
    <source>
        <dbReference type="Proteomes" id="UP000003511"/>
    </source>
</evidence>
<dbReference type="AlphaFoldDB" id="U3UAZ0"/>
<accession>U3UAZ0</accession>
<comment type="caution">
    <text evidence="1">The sequence shown here is derived from an EMBL/GenBank/DDBJ whole genome shotgun (WGS) entry which is preliminary data.</text>
</comment>
<keyword evidence="2" id="KW-1185">Reference proteome</keyword>
<dbReference type="Proteomes" id="UP000003511">
    <property type="component" value="Unassembled WGS sequence"/>
</dbReference>
<proteinExistence type="predicted"/>
<reference evidence="1 2" key="2">
    <citation type="submission" date="2011-10" db="EMBL/GenBank/DDBJ databases">
        <title>Draft genome sequence of Candidatus Burkholderia kirkii.</title>
        <authorList>
            <person name="Carlier A.L."/>
            <person name="Eberl L."/>
        </authorList>
    </citation>
    <scope>NUCLEOTIDE SEQUENCE [LARGE SCALE GENOMIC DNA]</scope>
    <source>
        <strain evidence="1 2">UZHbot1</strain>
    </source>
</reference>
<protein>
    <submittedName>
        <fullName evidence="1">WGS project CAFE00000000 data, contig bkir_c60</fullName>
    </submittedName>
</protein>
<organism evidence="1 2">
    <name type="scientific">Candidatus Paraburkholderia kirkii UZHbot1</name>
    <dbReference type="NCBI Taxonomy" id="1055526"/>
    <lineage>
        <taxon>Bacteria</taxon>
        <taxon>Pseudomonadati</taxon>
        <taxon>Pseudomonadota</taxon>
        <taxon>Betaproteobacteria</taxon>
        <taxon>Burkholderiales</taxon>
        <taxon>Burkholderiaceae</taxon>
        <taxon>Paraburkholderia</taxon>
    </lineage>
</organism>
<gene>
    <name evidence="1" type="ORF">BKIR_c60_2324</name>
</gene>
<evidence type="ECO:0000313" key="1">
    <source>
        <dbReference type="EMBL" id="CCD40063.1"/>
    </source>
</evidence>
<dbReference type="BioCyc" id="CBUR1055526:G10QW-1344-MONOMER"/>
<name>U3UAZ0_9BURK</name>